<reference evidence="1 2" key="1">
    <citation type="submission" date="2016-09" db="EMBL/GenBank/DDBJ databases">
        <title>Desulfuribacillus arsenicus sp. nov., an obligately anaerobic, dissimilatory arsenic- and antimonate-reducing bacterium isolated from anoxic sediments.</title>
        <authorList>
            <person name="Abin C.A."/>
            <person name="Hollibaugh J.T."/>
        </authorList>
    </citation>
    <scope>NUCLEOTIDE SEQUENCE [LARGE SCALE GENOMIC DNA]</scope>
    <source>
        <strain evidence="1 2">MLFW-2</strain>
    </source>
</reference>
<dbReference type="Proteomes" id="UP000095255">
    <property type="component" value="Unassembled WGS sequence"/>
</dbReference>
<dbReference type="EMBL" id="MJAT01000040">
    <property type="protein sequence ID" value="OEH84229.1"/>
    <property type="molecule type" value="Genomic_DNA"/>
</dbReference>
<keyword evidence="2" id="KW-1185">Reference proteome</keyword>
<organism evidence="1 2">
    <name type="scientific">Desulfuribacillus stibiiarsenatis</name>
    <dbReference type="NCBI Taxonomy" id="1390249"/>
    <lineage>
        <taxon>Bacteria</taxon>
        <taxon>Bacillati</taxon>
        <taxon>Bacillota</taxon>
        <taxon>Desulfuribacillia</taxon>
        <taxon>Desulfuribacillales</taxon>
        <taxon>Desulfuribacillaceae</taxon>
        <taxon>Desulfuribacillus</taxon>
    </lineage>
</organism>
<evidence type="ECO:0008006" key="3">
    <source>
        <dbReference type="Google" id="ProtNLM"/>
    </source>
</evidence>
<dbReference type="PROSITE" id="PS51257">
    <property type="entry name" value="PROKAR_LIPOPROTEIN"/>
    <property type="match status" value="1"/>
</dbReference>
<accession>A0A1E5L2R7</accession>
<dbReference type="RefSeq" id="WP_069703466.1">
    <property type="nucleotide sequence ID" value="NZ_MJAT01000040.1"/>
</dbReference>
<sequence>MKTRWLPIVGTSLLASACGILLGMLVLSLMTNTSVQADHNITTSATEMPKVVQASQVNDKQPENLEKQNLEKQTESMPPNNPLVASQDILVDSKVPGNTVIALKSPEYQTKIVAFPATELFFVQAGVFNDGKFAQPIANQFSNKNIKAVLIAEKPTRLMVATALTRKQSDLMAKQLADVGAELYVKDLEITPKPTTIHFIIKETVLQDEKSKVITEEMLARTYQQYVKEITTVSHELVMGRKIGVQGLLDTTNELQAHVEELLAYPGNEKNEILVQWNEHTKATAQLLTGQAKEKSLGWKLQEQALLMFKNFKVS</sequence>
<gene>
    <name evidence="1" type="ORF">BHU72_12560</name>
</gene>
<evidence type="ECO:0000313" key="1">
    <source>
        <dbReference type="EMBL" id="OEH84229.1"/>
    </source>
</evidence>
<comment type="caution">
    <text evidence="1">The sequence shown here is derived from an EMBL/GenBank/DDBJ whole genome shotgun (WGS) entry which is preliminary data.</text>
</comment>
<dbReference type="OrthoDB" id="2468831at2"/>
<dbReference type="STRING" id="1390249.BHU72_12560"/>
<dbReference type="AlphaFoldDB" id="A0A1E5L2R7"/>
<protein>
    <recommendedName>
        <fullName evidence="3">SPOR domain-containing protein</fullName>
    </recommendedName>
</protein>
<proteinExistence type="predicted"/>
<evidence type="ECO:0000313" key="2">
    <source>
        <dbReference type="Proteomes" id="UP000095255"/>
    </source>
</evidence>
<name>A0A1E5L2R7_9FIRM</name>